<gene>
    <name evidence="1" type="ordered locus">DP2044</name>
</gene>
<name>Q6ALK2_DESPS</name>
<dbReference type="RefSeq" id="WP_011189285.1">
    <property type="nucleotide sequence ID" value="NC_006138.1"/>
</dbReference>
<proteinExistence type="predicted"/>
<protein>
    <submittedName>
        <fullName evidence="1">Uncharacterized protein</fullName>
    </submittedName>
</protein>
<evidence type="ECO:0000313" key="2">
    <source>
        <dbReference type="Proteomes" id="UP000000602"/>
    </source>
</evidence>
<reference evidence="2" key="1">
    <citation type="journal article" date="2004" name="Environ. Microbiol.">
        <title>The genome of Desulfotalea psychrophila, a sulfate-reducing bacterium from permanently cold Arctic sediments.</title>
        <authorList>
            <person name="Rabus R."/>
            <person name="Ruepp A."/>
            <person name="Frickey T."/>
            <person name="Rattei T."/>
            <person name="Fartmann B."/>
            <person name="Stark M."/>
            <person name="Bauer M."/>
            <person name="Zibat A."/>
            <person name="Lombardot T."/>
            <person name="Becker I."/>
            <person name="Amann J."/>
            <person name="Gellner K."/>
            <person name="Teeling H."/>
            <person name="Leuschner W.D."/>
            <person name="Gloeckner F.-O."/>
            <person name="Lupas A.N."/>
            <person name="Amann R."/>
            <person name="Klenk H.-P."/>
        </authorList>
    </citation>
    <scope>NUCLEOTIDE SEQUENCE [LARGE SCALE GENOMIC DNA]</scope>
    <source>
        <strain evidence="2">DSM 12343 / LSv54</strain>
    </source>
</reference>
<accession>Q6ALK2</accession>
<dbReference type="Proteomes" id="UP000000602">
    <property type="component" value="Chromosome"/>
</dbReference>
<dbReference type="EMBL" id="CR522870">
    <property type="protein sequence ID" value="CAG36773.1"/>
    <property type="molecule type" value="Genomic_DNA"/>
</dbReference>
<dbReference type="HOGENOM" id="CLU_2000241_0_0_7"/>
<dbReference type="AlphaFoldDB" id="Q6ALK2"/>
<keyword evidence="2" id="KW-1185">Reference proteome</keyword>
<organism evidence="1 2">
    <name type="scientific">Desulfotalea psychrophila (strain LSv54 / DSM 12343)</name>
    <dbReference type="NCBI Taxonomy" id="177439"/>
    <lineage>
        <taxon>Bacteria</taxon>
        <taxon>Pseudomonadati</taxon>
        <taxon>Thermodesulfobacteriota</taxon>
        <taxon>Desulfobulbia</taxon>
        <taxon>Desulfobulbales</taxon>
        <taxon>Desulfocapsaceae</taxon>
        <taxon>Desulfotalea</taxon>
    </lineage>
</organism>
<evidence type="ECO:0000313" key="1">
    <source>
        <dbReference type="EMBL" id="CAG36773.1"/>
    </source>
</evidence>
<dbReference type="KEGG" id="dps:DP2044"/>
<sequence>MADRCLGVGSVFLFAVVQEDVDVELLAGGTTLNETFGFDCAACLAIAYLNFSSIDVEGVGPLGEGRVAPPSKSTILTAKTICTAVVRTWQPPFFFMFLCPWMGGMLRWQGCQGAAFSRVPLCGI</sequence>